<accession>A0AAV1MY12</accession>
<feature type="domain" description="GST N-terminal" evidence="4">
    <location>
        <begin position="1"/>
        <end position="68"/>
    </location>
</feature>
<dbReference type="AlphaFoldDB" id="A0AAV1MY12"/>
<dbReference type="SFLD" id="SFLDS00019">
    <property type="entry name" value="Glutathione_Transferase_(cytos"/>
    <property type="match status" value="1"/>
</dbReference>
<dbReference type="Gene3D" id="1.20.1050.10">
    <property type="match status" value="1"/>
</dbReference>
<dbReference type="EMBL" id="CAWUFR010000007">
    <property type="protein sequence ID" value="CAK6951599.1"/>
    <property type="molecule type" value="Genomic_DNA"/>
</dbReference>
<dbReference type="PRINTS" id="PR01266">
    <property type="entry name" value="GSTRNSFRASEA"/>
</dbReference>
<dbReference type="Pfam" id="PF00043">
    <property type="entry name" value="GST_C"/>
    <property type="match status" value="1"/>
</dbReference>
<dbReference type="InterPro" id="IPR036249">
    <property type="entry name" value="Thioredoxin-like_sf"/>
</dbReference>
<dbReference type="FunFam" id="1.20.1050.10:FF:000005">
    <property type="entry name" value="Glutathione S-transferase A1"/>
    <property type="match status" value="1"/>
</dbReference>
<comment type="similarity">
    <text evidence="1 3">Belongs to the GST superfamily. Alpha family.</text>
</comment>
<proteinExistence type="inferred from homology"/>
<keyword evidence="7" id="KW-1185">Reference proteome</keyword>
<feature type="domain" description="GST C-terminal" evidence="5">
    <location>
        <begin position="70"/>
        <end position="189"/>
    </location>
</feature>
<comment type="catalytic activity">
    <reaction evidence="3">
        <text>RX + glutathione = an S-substituted glutathione + a halide anion + H(+)</text>
        <dbReference type="Rhea" id="RHEA:16437"/>
        <dbReference type="ChEBI" id="CHEBI:15378"/>
        <dbReference type="ChEBI" id="CHEBI:16042"/>
        <dbReference type="ChEBI" id="CHEBI:17792"/>
        <dbReference type="ChEBI" id="CHEBI:57925"/>
        <dbReference type="ChEBI" id="CHEBI:90779"/>
        <dbReference type="EC" id="2.5.1.18"/>
    </reaction>
</comment>
<dbReference type="SUPFAM" id="SSF52833">
    <property type="entry name" value="Thioredoxin-like"/>
    <property type="match status" value="1"/>
</dbReference>
<dbReference type="InterPro" id="IPR003080">
    <property type="entry name" value="GST_alpha"/>
</dbReference>
<dbReference type="PROSITE" id="PS50404">
    <property type="entry name" value="GST_NTER"/>
    <property type="match status" value="1"/>
</dbReference>
<dbReference type="EC" id="2.5.1.18" evidence="3"/>
<dbReference type="InterPro" id="IPR050213">
    <property type="entry name" value="GST_superfamily"/>
</dbReference>
<dbReference type="GO" id="GO:0004364">
    <property type="term" value="F:glutathione transferase activity"/>
    <property type="evidence" value="ECO:0007669"/>
    <property type="project" value="UniProtKB-EC"/>
</dbReference>
<keyword evidence="2 3" id="KW-0808">Transferase</keyword>
<dbReference type="GO" id="GO:0006749">
    <property type="term" value="P:glutathione metabolic process"/>
    <property type="evidence" value="ECO:0007669"/>
    <property type="project" value="TreeGrafter"/>
</dbReference>
<name>A0AAV1MY12_SCOSC</name>
<evidence type="ECO:0000259" key="5">
    <source>
        <dbReference type="PROSITE" id="PS50405"/>
    </source>
</evidence>
<evidence type="ECO:0000313" key="7">
    <source>
        <dbReference type="Proteomes" id="UP001314229"/>
    </source>
</evidence>
<dbReference type="Pfam" id="PF02798">
    <property type="entry name" value="GST_N"/>
    <property type="match status" value="1"/>
</dbReference>
<sequence length="208" mass="24056">MESIRWLLAVAEVEFEEVYITTRRQYEKLLSDRALMFQQLPLVEIDGMKLVQSKAIMNYISEKYNLHGKDLKERVMINMFSDGLIDLMKMLMSLPFTINKTAKLDNIQTKAKERYLPVYEKGLSGHMYLVGGKLSCADVLLLECTLTLQENLPEILSEFPNIKGFQDRMTQLPAVIRFLQPGSQRKPPSDEVYVKTVREVFNVNLVFP</sequence>
<dbReference type="PANTHER" id="PTHR11571:SF230">
    <property type="entry name" value="GLUTATHIONE TRANSFERASE"/>
    <property type="match status" value="1"/>
</dbReference>
<reference evidence="6 7" key="1">
    <citation type="submission" date="2024-01" db="EMBL/GenBank/DDBJ databases">
        <authorList>
            <person name="Alioto T."/>
            <person name="Alioto T."/>
            <person name="Gomez Garrido J."/>
        </authorList>
    </citation>
    <scope>NUCLEOTIDE SEQUENCE [LARGE SCALE GENOMIC DNA]</scope>
</reference>
<dbReference type="InterPro" id="IPR004046">
    <property type="entry name" value="GST_C"/>
</dbReference>
<dbReference type="Proteomes" id="UP001314229">
    <property type="component" value="Unassembled WGS sequence"/>
</dbReference>
<gene>
    <name evidence="6" type="ORF">FSCOSCO3_A004255</name>
</gene>
<dbReference type="InterPro" id="IPR040079">
    <property type="entry name" value="Glutathione_S-Trfase"/>
</dbReference>
<evidence type="ECO:0000259" key="4">
    <source>
        <dbReference type="PROSITE" id="PS50404"/>
    </source>
</evidence>
<organism evidence="6 7">
    <name type="scientific">Scomber scombrus</name>
    <name type="common">Atlantic mackerel</name>
    <name type="synonym">Scomber vernalis</name>
    <dbReference type="NCBI Taxonomy" id="13677"/>
    <lineage>
        <taxon>Eukaryota</taxon>
        <taxon>Metazoa</taxon>
        <taxon>Chordata</taxon>
        <taxon>Craniata</taxon>
        <taxon>Vertebrata</taxon>
        <taxon>Euteleostomi</taxon>
        <taxon>Actinopterygii</taxon>
        <taxon>Neopterygii</taxon>
        <taxon>Teleostei</taxon>
        <taxon>Neoteleostei</taxon>
        <taxon>Acanthomorphata</taxon>
        <taxon>Pelagiaria</taxon>
        <taxon>Scombriformes</taxon>
        <taxon>Scombridae</taxon>
        <taxon>Scomber</taxon>
    </lineage>
</organism>
<evidence type="ECO:0000256" key="1">
    <source>
        <dbReference type="ARBA" id="ARBA00011055"/>
    </source>
</evidence>
<dbReference type="Gene3D" id="3.40.30.10">
    <property type="entry name" value="Glutaredoxin"/>
    <property type="match status" value="1"/>
</dbReference>
<dbReference type="PANTHER" id="PTHR11571">
    <property type="entry name" value="GLUTATHIONE S-TRANSFERASE"/>
    <property type="match status" value="1"/>
</dbReference>
<dbReference type="InterPro" id="IPR010987">
    <property type="entry name" value="Glutathione-S-Trfase_C-like"/>
</dbReference>
<evidence type="ECO:0000256" key="2">
    <source>
        <dbReference type="ARBA" id="ARBA00022679"/>
    </source>
</evidence>
<dbReference type="PROSITE" id="PS50405">
    <property type="entry name" value="GST_CTER"/>
    <property type="match status" value="1"/>
</dbReference>
<protein>
    <recommendedName>
        <fullName evidence="3">Glutathione S-transferase</fullName>
        <ecNumber evidence="3">2.5.1.18</ecNumber>
    </recommendedName>
</protein>
<evidence type="ECO:0000256" key="3">
    <source>
        <dbReference type="RuleBase" id="RU003494"/>
    </source>
</evidence>
<dbReference type="InterPro" id="IPR036282">
    <property type="entry name" value="Glutathione-S-Trfase_C_sf"/>
</dbReference>
<dbReference type="SUPFAM" id="SSF47616">
    <property type="entry name" value="GST C-terminal domain-like"/>
    <property type="match status" value="1"/>
</dbReference>
<comment type="caution">
    <text evidence="6">The sequence shown here is derived from an EMBL/GenBank/DDBJ whole genome shotgun (WGS) entry which is preliminary data.</text>
</comment>
<evidence type="ECO:0000313" key="6">
    <source>
        <dbReference type="EMBL" id="CAK6951599.1"/>
    </source>
</evidence>
<dbReference type="InterPro" id="IPR004045">
    <property type="entry name" value="Glutathione_S-Trfase_N"/>
</dbReference>